<evidence type="ECO:0000259" key="3">
    <source>
        <dbReference type="PROSITE" id="PS50102"/>
    </source>
</evidence>
<proteinExistence type="predicted"/>
<dbReference type="SMART" id="SM00360">
    <property type="entry name" value="RRM"/>
    <property type="match status" value="1"/>
</dbReference>
<dbReference type="PROSITE" id="PS50102">
    <property type="entry name" value="RRM"/>
    <property type="match status" value="1"/>
</dbReference>
<dbReference type="Pfam" id="PF00076">
    <property type="entry name" value="RRM_1"/>
    <property type="match status" value="1"/>
</dbReference>
<dbReference type="InterPro" id="IPR012677">
    <property type="entry name" value="Nucleotide-bd_a/b_plait_sf"/>
</dbReference>
<dbReference type="GO" id="GO:0003723">
    <property type="term" value="F:RNA binding"/>
    <property type="evidence" value="ECO:0007669"/>
    <property type="project" value="UniProtKB-UniRule"/>
</dbReference>
<protein>
    <submittedName>
        <fullName evidence="4">Glycine-rich RNA-binding protein RZ1A</fullName>
    </submittedName>
</protein>
<evidence type="ECO:0000256" key="1">
    <source>
        <dbReference type="ARBA" id="ARBA00022884"/>
    </source>
</evidence>
<dbReference type="OrthoDB" id="439808at2759"/>
<name>A0A2V3ITU2_9FLOR</name>
<dbReference type="Proteomes" id="UP000247409">
    <property type="component" value="Unassembled WGS sequence"/>
</dbReference>
<dbReference type="InterPro" id="IPR048289">
    <property type="entry name" value="RRM2_NsCP33-like"/>
</dbReference>
<dbReference type="STRING" id="448386.A0A2V3ITU2"/>
<dbReference type="PANTHER" id="PTHR48027">
    <property type="entry name" value="HETEROGENEOUS NUCLEAR RIBONUCLEOPROTEIN 87F-RELATED"/>
    <property type="match status" value="1"/>
</dbReference>
<dbReference type="AlphaFoldDB" id="A0A2V3ITU2"/>
<organism evidence="4 5">
    <name type="scientific">Gracilariopsis chorda</name>
    <dbReference type="NCBI Taxonomy" id="448386"/>
    <lineage>
        <taxon>Eukaryota</taxon>
        <taxon>Rhodophyta</taxon>
        <taxon>Florideophyceae</taxon>
        <taxon>Rhodymeniophycidae</taxon>
        <taxon>Gracilariales</taxon>
        <taxon>Gracilariaceae</taxon>
        <taxon>Gracilariopsis</taxon>
    </lineage>
</organism>
<dbReference type="InterPro" id="IPR000504">
    <property type="entry name" value="RRM_dom"/>
</dbReference>
<evidence type="ECO:0000313" key="5">
    <source>
        <dbReference type="Proteomes" id="UP000247409"/>
    </source>
</evidence>
<dbReference type="InterPro" id="IPR035979">
    <property type="entry name" value="RBD_domain_sf"/>
</dbReference>
<comment type="caution">
    <text evidence="4">The sequence shown here is derived from an EMBL/GenBank/DDBJ whole genome shotgun (WGS) entry which is preliminary data.</text>
</comment>
<dbReference type="EMBL" id="NBIV01000068">
    <property type="protein sequence ID" value="PXF45147.1"/>
    <property type="molecule type" value="Genomic_DNA"/>
</dbReference>
<dbReference type="CDD" id="cd21608">
    <property type="entry name" value="RRM2_NsCP33_like"/>
    <property type="match status" value="1"/>
</dbReference>
<dbReference type="SUPFAM" id="SSF54928">
    <property type="entry name" value="RNA-binding domain, RBD"/>
    <property type="match status" value="1"/>
</dbReference>
<dbReference type="InterPro" id="IPR052462">
    <property type="entry name" value="SLIRP/GR-RBP-like"/>
</dbReference>
<keyword evidence="1 2" id="KW-0694">RNA-binding</keyword>
<reference evidence="4 5" key="1">
    <citation type="journal article" date="2018" name="Mol. Biol. Evol.">
        <title>Analysis of the draft genome of the red seaweed Gracilariopsis chorda provides insights into genome size evolution in Rhodophyta.</title>
        <authorList>
            <person name="Lee J."/>
            <person name="Yang E.C."/>
            <person name="Graf L."/>
            <person name="Yang J.H."/>
            <person name="Qiu H."/>
            <person name="Zel Zion U."/>
            <person name="Chan C.X."/>
            <person name="Stephens T.G."/>
            <person name="Weber A.P.M."/>
            <person name="Boo G.H."/>
            <person name="Boo S.M."/>
            <person name="Kim K.M."/>
            <person name="Shin Y."/>
            <person name="Jung M."/>
            <person name="Lee S.J."/>
            <person name="Yim H.S."/>
            <person name="Lee J.H."/>
            <person name="Bhattacharya D."/>
            <person name="Yoon H.S."/>
        </authorList>
    </citation>
    <scope>NUCLEOTIDE SEQUENCE [LARGE SCALE GENOMIC DNA]</scope>
    <source>
        <strain evidence="4 5">SKKU-2015</strain>
        <tissue evidence="4">Whole body</tissue>
    </source>
</reference>
<sequence length="88" mass="9900">MSDDQGNRLFVGNLPWSTTDQHLLEAFEQLGPVIEAKVIKDHYSGRSRGFGFVTFENSSHAAEAIEKMNGFDMGGRQIRVDRASSQRR</sequence>
<evidence type="ECO:0000256" key="2">
    <source>
        <dbReference type="PROSITE-ProRule" id="PRU00176"/>
    </source>
</evidence>
<dbReference type="Gene3D" id="3.30.70.330">
    <property type="match status" value="1"/>
</dbReference>
<feature type="domain" description="RRM" evidence="3">
    <location>
        <begin position="7"/>
        <end position="85"/>
    </location>
</feature>
<gene>
    <name evidence="4" type="ORF">BWQ96_05048</name>
</gene>
<evidence type="ECO:0000313" key="4">
    <source>
        <dbReference type="EMBL" id="PXF45147.1"/>
    </source>
</evidence>
<accession>A0A2V3ITU2</accession>
<keyword evidence="5" id="KW-1185">Reference proteome</keyword>